<dbReference type="InterPro" id="IPR052534">
    <property type="entry name" value="Extracell_DNA_Util/SecSys_Comp"/>
</dbReference>
<reference evidence="2 3" key="1">
    <citation type="submission" date="2018-10" db="EMBL/GenBank/DDBJ databases">
        <authorList>
            <person name="Zhang X."/>
        </authorList>
    </citation>
    <scope>NUCLEOTIDE SEQUENCE [LARGE SCALE GENOMIC DNA]</scope>
    <source>
        <strain evidence="2 3">SK-G1</strain>
    </source>
</reference>
<evidence type="ECO:0008006" key="4">
    <source>
        <dbReference type="Google" id="ProtNLM"/>
    </source>
</evidence>
<gene>
    <name evidence="2" type="ORF">D2962_08895</name>
</gene>
<keyword evidence="1" id="KW-1133">Transmembrane helix</keyword>
<dbReference type="AlphaFoldDB" id="A0A3G2R7C6"/>
<sequence length="185" mass="21332">MKREINLLPERYRNIRQRNRLKRLKTAGMIMMVISIIASVYIPLFIINKLSDESLTVKKQVTSMKDISEYRIMRQELEKDVIRRQKIIHFLQSKGNEWSKIISEIGQKVPEGMELISINFTNDGGLKISGQAQNYNLVAQFLVNLQNIDIISEVEPASINQQENGLYGFEIKCNMVNGSDKNEAK</sequence>
<name>A0A3G2R7C6_9FIRM</name>
<dbReference type="KEGG" id="bacg:D2962_08895"/>
<proteinExistence type="predicted"/>
<dbReference type="EMBL" id="CP033169">
    <property type="protein sequence ID" value="AYO30717.1"/>
    <property type="molecule type" value="Genomic_DNA"/>
</dbReference>
<protein>
    <recommendedName>
        <fullName evidence="4">Fimbrial protein</fullName>
    </recommendedName>
</protein>
<dbReference type="PANTHER" id="PTHR40278:SF1">
    <property type="entry name" value="DNA UTILIZATION PROTEIN HOFN"/>
    <property type="match status" value="1"/>
</dbReference>
<dbReference type="InterPro" id="IPR007813">
    <property type="entry name" value="PilN"/>
</dbReference>
<feature type="transmembrane region" description="Helical" evidence="1">
    <location>
        <begin position="26"/>
        <end position="47"/>
    </location>
</feature>
<keyword evidence="3" id="KW-1185">Reference proteome</keyword>
<accession>A0A3G2R7C6</accession>
<dbReference type="Proteomes" id="UP000280960">
    <property type="component" value="Chromosome"/>
</dbReference>
<evidence type="ECO:0000313" key="3">
    <source>
        <dbReference type="Proteomes" id="UP000280960"/>
    </source>
</evidence>
<dbReference type="Pfam" id="PF05137">
    <property type="entry name" value="PilN"/>
    <property type="match status" value="1"/>
</dbReference>
<organism evidence="2 3">
    <name type="scientific">Biomaibacter acetigenes</name>
    <dbReference type="NCBI Taxonomy" id="2316383"/>
    <lineage>
        <taxon>Bacteria</taxon>
        <taxon>Bacillati</taxon>
        <taxon>Bacillota</taxon>
        <taxon>Clostridia</taxon>
        <taxon>Thermosediminibacterales</taxon>
        <taxon>Tepidanaerobacteraceae</taxon>
        <taxon>Biomaibacter</taxon>
    </lineage>
</organism>
<evidence type="ECO:0000256" key="1">
    <source>
        <dbReference type="SAM" id="Phobius"/>
    </source>
</evidence>
<dbReference type="RefSeq" id="WP_120765558.1">
    <property type="nucleotide sequence ID" value="NZ_CP033169.1"/>
</dbReference>
<dbReference type="PANTHER" id="PTHR40278">
    <property type="entry name" value="DNA UTILIZATION PROTEIN HOFN"/>
    <property type="match status" value="1"/>
</dbReference>
<keyword evidence="1" id="KW-0472">Membrane</keyword>
<keyword evidence="1" id="KW-0812">Transmembrane</keyword>
<evidence type="ECO:0000313" key="2">
    <source>
        <dbReference type="EMBL" id="AYO30717.1"/>
    </source>
</evidence>